<protein>
    <recommendedName>
        <fullName evidence="3">RiboL-PSP-HEPN domain-containing protein</fullName>
    </recommendedName>
</protein>
<keyword evidence="2" id="KW-1185">Reference proteome</keyword>
<dbReference type="RefSeq" id="WP_143418397.1">
    <property type="nucleotide sequence ID" value="NZ_VJXR01000025.1"/>
</dbReference>
<accession>A0A552WR93</accession>
<dbReference type="Proteomes" id="UP000318693">
    <property type="component" value="Unassembled WGS sequence"/>
</dbReference>
<dbReference type="AlphaFoldDB" id="A0A552WR93"/>
<sequence>MRAESTLVRLVSITESFCFGELARHLETKAPPPRTDLIERLYLDAEERAISSWSQATSAFKSWAKVTLSDQGATWQDFRAIVEARNAVIHGLGSFTGRQRRDKSYTATKRRLSKLGFGVTGDRIQVTPSALRASGRLCIEVMTWIDKELPVLPRKP</sequence>
<evidence type="ECO:0000313" key="1">
    <source>
        <dbReference type="EMBL" id="TRW45310.1"/>
    </source>
</evidence>
<dbReference type="EMBL" id="VJXR01000025">
    <property type="protein sequence ID" value="TRW45310.1"/>
    <property type="molecule type" value="Genomic_DNA"/>
</dbReference>
<gene>
    <name evidence="1" type="ORF">FJ693_10020</name>
</gene>
<evidence type="ECO:0000313" key="2">
    <source>
        <dbReference type="Proteomes" id="UP000318693"/>
    </source>
</evidence>
<proteinExistence type="predicted"/>
<name>A0A552WR93_9MICO</name>
<comment type="caution">
    <text evidence="1">The sequence shown here is derived from an EMBL/GenBank/DDBJ whole genome shotgun (WGS) entry which is preliminary data.</text>
</comment>
<evidence type="ECO:0008006" key="3">
    <source>
        <dbReference type="Google" id="ProtNLM"/>
    </source>
</evidence>
<organism evidence="1 2">
    <name type="scientific">Georgenia yuyongxinii</name>
    <dbReference type="NCBI Taxonomy" id="2589797"/>
    <lineage>
        <taxon>Bacteria</taxon>
        <taxon>Bacillati</taxon>
        <taxon>Actinomycetota</taxon>
        <taxon>Actinomycetes</taxon>
        <taxon>Micrococcales</taxon>
        <taxon>Bogoriellaceae</taxon>
        <taxon>Georgenia</taxon>
    </lineage>
</organism>
<reference evidence="1 2" key="1">
    <citation type="submission" date="2019-07" db="EMBL/GenBank/DDBJ databases">
        <title>Georgenia wutianyii sp. nov. and Georgenia *** sp. nov. isolated from plateau pika (Ochotona curzoniae) in the Qinghai-Tibet plateau of China.</title>
        <authorList>
            <person name="Tian Z."/>
        </authorList>
    </citation>
    <scope>NUCLEOTIDE SEQUENCE [LARGE SCALE GENOMIC DNA]</scope>
    <source>
        <strain evidence="1 2">Z446</strain>
    </source>
</reference>